<evidence type="ECO:0000256" key="13">
    <source>
        <dbReference type="SAM" id="MobiDB-lite"/>
    </source>
</evidence>
<keyword evidence="14" id="KW-0812">Transmembrane</keyword>
<dbReference type="SUPFAM" id="SSF52025">
    <property type="entry name" value="PA domain"/>
    <property type="match status" value="1"/>
</dbReference>
<evidence type="ECO:0000256" key="2">
    <source>
        <dbReference type="ARBA" id="ARBA00022512"/>
    </source>
</evidence>
<dbReference type="PROSITE" id="PS00137">
    <property type="entry name" value="SUBTILASE_HIS"/>
    <property type="match status" value="1"/>
</dbReference>
<dbReference type="PRINTS" id="PR00723">
    <property type="entry name" value="SUBTILISIN"/>
</dbReference>
<keyword evidence="5" id="KW-0732">Signal</keyword>
<dbReference type="PROSITE" id="PS51892">
    <property type="entry name" value="SUBTILASE"/>
    <property type="match status" value="1"/>
</dbReference>
<dbReference type="SUPFAM" id="SSF52743">
    <property type="entry name" value="Subtilisin-like"/>
    <property type="match status" value="1"/>
</dbReference>
<dbReference type="GO" id="GO:0006508">
    <property type="term" value="P:proteolysis"/>
    <property type="evidence" value="ECO:0007669"/>
    <property type="project" value="UniProtKB-KW"/>
</dbReference>
<feature type="active site" description="Charge relay system" evidence="10 11">
    <location>
        <position position="260"/>
    </location>
</feature>
<dbReference type="Gene3D" id="3.40.50.200">
    <property type="entry name" value="Peptidase S8/S53 domain"/>
    <property type="match status" value="1"/>
</dbReference>
<dbReference type="Pfam" id="PF06280">
    <property type="entry name" value="fn3_5"/>
    <property type="match status" value="1"/>
</dbReference>
<comment type="caution">
    <text evidence="16">The sequence shown here is derived from an EMBL/GenBank/DDBJ whole genome shotgun (WGS) entry which is preliminary data.</text>
</comment>
<dbReference type="Pfam" id="PF05922">
    <property type="entry name" value="Inhibitor_I9"/>
    <property type="match status" value="1"/>
</dbReference>
<dbReference type="Pfam" id="PF00746">
    <property type="entry name" value="Gram_pos_anchor"/>
    <property type="match status" value="1"/>
</dbReference>
<evidence type="ECO:0000256" key="14">
    <source>
        <dbReference type="SAM" id="Phobius"/>
    </source>
</evidence>
<evidence type="ECO:0000256" key="1">
    <source>
        <dbReference type="ARBA" id="ARBA00011073"/>
    </source>
</evidence>
<dbReference type="PROSITE" id="PS50847">
    <property type="entry name" value="GRAM_POS_ANCHORING"/>
    <property type="match status" value="1"/>
</dbReference>
<evidence type="ECO:0000259" key="15">
    <source>
        <dbReference type="PROSITE" id="PS50847"/>
    </source>
</evidence>
<dbReference type="InterPro" id="IPR019931">
    <property type="entry name" value="LPXTG_anchor"/>
</dbReference>
<dbReference type="InterPro" id="IPR036852">
    <property type="entry name" value="Peptidase_S8/S53_dom_sf"/>
</dbReference>
<evidence type="ECO:0000256" key="3">
    <source>
        <dbReference type="ARBA" id="ARBA00022525"/>
    </source>
</evidence>
<feature type="domain" description="Gram-positive cocci surface proteins LPxTG" evidence="15">
    <location>
        <begin position="1518"/>
        <end position="1555"/>
    </location>
</feature>
<dbReference type="InterPro" id="IPR023827">
    <property type="entry name" value="Peptidase_S8_Asp-AS"/>
</dbReference>
<evidence type="ECO:0000256" key="5">
    <source>
        <dbReference type="ARBA" id="ARBA00022729"/>
    </source>
</evidence>
<keyword evidence="14" id="KW-0472">Membrane</keyword>
<dbReference type="InterPro" id="IPR051048">
    <property type="entry name" value="Peptidase_S8/S53_subtilisin"/>
</dbReference>
<evidence type="ECO:0000256" key="8">
    <source>
        <dbReference type="ARBA" id="ARBA00022825"/>
    </source>
</evidence>
<dbReference type="InterPro" id="IPR000209">
    <property type="entry name" value="Peptidase_S8/S53_dom"/>
</dbReference>
<evidence type="ECO:0000256" key="9">
    <source>
        <dbReference type="ARBA" id="ARBA00023088"/>
    </source>
</evidence>
<evidence type="ECO:0000256" key="12">
    <source>
        <dbReference type="RuleBase" id="RU003355"/>
    </source>
</evidence>
<feature type="active site" description="Charge relay system" evidence="10 11">
    <location>
        <position position="586"/>
    </location>
</feature>
<feature type="active site" description="Charge relay system" evidence="10 11">
    <location>
        <position position="202"/>
    </location>
</feature>
<dbReference type="InterPro" id="IPR015500">
    <property type="entry name" value="Peptidase_S8_subtilisin-rel"/>
</dbReference>
<organism evidence="16 17">
    <name type="scientific">Clostridium sartagoforme</name>
    <dbReference type="NCBI Taxonomy" id="84031"/>
    <lineage>
        <taxon>Bacteria</taxon>
        <taxon>Bacillati</taxon>
        <taxon>Bacillota</taxon>
        <taxon>Clostridia</taxon>
        <taxon>Eubacteriales</taxon>
        <taxon>Clostridiaceae</taxon>
        <taxon>Clostridium</taxon>
    </lineage>
</organism>
<dbReference type="CDD" id="cd02133">
    <property type="entry name" value="PA_C5a_like"/>
    <property type="match status" value="1"/>
</dbReference>
<keyword evidence="8 11" id="KW-0720">Serine protease</keyword>
<dbReference type="InterPro" id="IPR022398">
    <property type="entry name" value="Peptidase_S8_His-AS"/>
</dbReference>
<gene>
    <name evidence="16" type="ORF">E5347_01545</name>
</gene>
<keyword evidence="3" id="KW-0964">Secreted</keyword>
<dbReference type="Pfam" id="PF00082">
    <property type="entry name" value="Peptidase_S8"/>
    <property type="match status" value="1"/>
</dbReference>
<dbReference type="PROSITE" id="PS00138">
    <property type="entry name" value="SUBTILASE_SER"/>
    <property type="match status" value="1"/>
</dbReference>
<dbReference type="NCBIfam" id="TIGR01167">
    <property type="entry name" value="LPXTG_anchor"/>
    <property type="match status" value="1"/>
</dbReference>
<keyword evidence="4 11" id="KW-0645">Protease</keyword>
<evidence type="ECO:0000256" key="6">
    <source>
        <dbReference type="ARBA" id="ARBA00022737"/>
    </source>
</evidence>
<keyword evidence="6" id="KW-0677">Repeat</keyword>
<keyword evidence="9" id="KW-0572">Peptidoglycan-anchor</keyword>
<keyword evidence="7 11" id="KW-0378">Hydrolase</keyword>
<dbReference type="Pfam" id="PF02225">
    <property type="entry name" value="PA"/>
    <property type="match status" value="1"/>
</dbReference>
<dbReference type="RefSeq" id="WP_136003894.1">
    <property type="nucleotide sequence ID" value="NZ_SRYR01000001.1"/>
</dbReference>
<dbReference type="PANTHER" id="PTHR43399:SF4">
    <property type="entry name" value="CELL WALL-ASSOCIATED PROTEASE"/>
    <property type="match status" value="1"/>
</dbReference>
<dbReference type="Gene3D" id="2.60.40.10">
    <property type="entry name" value="Immunoglobulins"/>
    <property type="match status" value="1"/>
</dbReference>
<dbReference type="GO" id="GO:0004252">
    <property type="term" value="F:serine-type endopeptidase activity"/>
    <property type="evidence" value="ECO:0007669"/>
    <property type="project" value="UniProtKB-UniRule"/>
</dbReference>
<dbReference type="OrthoDB" id="9762689at2"/>
<feature type="region of interest" description="Disordered" evidence="13">
    <location>
        <begin position="1474"/>
        <end position="1516"/>
    </location>
</feature>
<dbReference type="GO" id="GO:0016020">
    <property type="term" value="C:membrane"/>
    <property type="evidence" value="ECO:0007669"/>
    <property type="project" value="InterPro"/>
</dbReference>
<dbReference type="CDD" id="cd07475">
    <property type="entry name" value="Peptidases_S8_C5a_Peptidase"/>
    <property type="match status" value="1"/>
</dbReference>
<protein>
    <submittedName>
        <fullName evidence="16">LPXTG cell wall anchor domain-containing protein</fullName>
    </submittedName>
</protein>
<dbReference type="InterPro" id="IPR013783">
    <property type="entry name" value="Ig-like_fold"/>
</dbReference>
<evidence type="ECO:0000256" key="10">
    <source>
        <dbReference type="PIRSR" id="PIRSR615500-1"/>
    </source>
</evidence>
<feature type="transmembrane region" description="Helical" evidence="14">
    <location>
        <begin position="1526"/>
        <end position="1545"/>
    </location>
</feature>
<dbReference type="InterPro" id="IPR046450">
    <property type="entry name" value="PA_dom_sf"/>
</dbReference>
<dbReference type="PANTHER" id="PTHR43399">
    <property type="entry name" value="SUBTILISIN-RELATED"/>
    <property type="match status" value="1"/>
</dbReference>
<dbReference type="PROSITE" id="PS00136">
    <property type="entry name" value="SUBTILASE_ASP"/>
    <property type="match status" value="1"/>
</dbReference>
<proteinExistence type="inferred from homology"/>
<sequence length="1555" mass="168975">MTNFKRRVISTAISIIMLFTLLVGIGPSVVLANNTGSEDVREALLQKLQGKVDSSDIYNNIDKLEKDKENLGLEKEGNPEERIRVIVELQERPATLKLEDGIQPDEKLIDEVKEAQKPIQEEAENKTGEEVRHTYGNLINGFSMDLKRKDIEKLEEIEGVKSVSEARIYYPDMSTAKEFTQATTVWKDYGYKGEGLVVSVIDTGIDYTHKDMKLTDASKTKIKESDVNEEIGNFFTDKIPYGYNFADGDNKVIDASGSMHGMHVAGIVGANASDEEVNGNVGIQGVAPESQLLAMKVFSNNSKVKGAYSDDIIAAIEKSVELNADIINMSLGSSAGYRNEVAPEQVAIKNATDDGVICVVSAGNSTTSTAPYIIDGISDVGVVGSPGLAKDALQVASSENSSITLPALTANIDGKESIIGYTQADVEPLNIFKDDEKLSLVFVNKGAVSDYSGKDLKGKVALIERGDISFVEKQLFAQDSGAVAAVIFNTTPDEYINMATDPSVTIPSIFINGTDGNLLKDNVDKAYINFNDKVAVKENSAAEEMSEFTSFGPAPNLEFAPQITGPGGNIYSTLNDDRYGSMSGTSMAAPHVAGATALIIEGLKDKGITLEGRELVEFVKKSIINTAKPLYEFTPVREEIPYSPRRQGAGILQAKSAIDNRVLAVGKDNEATISLKEIGEKTEFEINLKNYSNRDEKYKVKSLGEVLTAFEPSMIGGPVLGGYTDFDVILDGASLDFSADNITVPANGEAKVKVTLNIPSGSVSNNFVEGFINFEAINEATPSLVVPYMGYYGDWAEEQIIDGAAWDSDNVYMVPSFAATKVLGEYNYLGFDGKSSSGIIINPDKIAISPNDDEVFDSLTPALYLLRNAKEVNVDLLDENKNLIQEKINGDIELRKKIFSSENGDIPSLLEGLSWDGKVYNKSTGNKEVAKEGQYYLNYKTKVDGTDTFQDFIIPVKVDITPIKTTLESSANPDPGNYELKIGFNGELKANKVEALVLFINGKEVSKYSLNEDLLSSNLTLNNGSVNIVEVATLDSAGNESYDKYEIVTSDIKPEVTVVDFPIGEALNNNELLVKGEYKGNVKEILVNGELVDKMEDGIFEKNIILNEGYNDVRVQARSSTGELLFDKVYKTFCDTVAPEINIFEPIVNDKGEAITSKDIIKLKGEVSDNTEGYKLFVNGEYKFSVSLDGAKGKEDTLRDFEYDVKVKNGDIITVKAIDLLGNESSKKIKVIVDKSIPEIEIAGVSNAKVYNKNVKPSVVVTPDNAKVTVTLNGSPYSFEEITAEGNYLLEVVAVGENGVEAKKSISFAIDKTAPIIQVVGVENGKHYNSNISPKVTANEEANINLWISYEGSELAAYNSETLIDEGNYIIKARALDKAGNESILEYKFTIDKTAPVITIDGIANGMKYDKEVKAVIKSSEDGEIKATINDNPYNGEVIIEDGEYIIKVVAKDLAGNTSEKSVKFSIKLPDSVIIKPNPTPKPTPKPDPKPGIGGDKVTDENGGEDTNNTLELGKGNLPKTGSENYYYLIVIAIGTLVVGTVFILKKKKVEENKN</sequence>
<accession>A0A4S2DQT5</accession>
<dbReference type="InterPro" id="IPR023828">
    <property type="entry name" value="Peptidase_S8_Ser-AS"/>
</dbReference>
<keyword evidence="17" id="KW-1185">Reference proteome</keyword>
<dbReference type="Gene3D" id="3.50.30.30">
    <property type="match status" value="1"/>
</dbReference>
<evidence type="ECO:0000313" key="17">
    <source>
        <dbReference type="Proteomes" id="UP000306888"/>
    </source>
</evidence>
<dbReference type="Gene3D" id="2.60.40.1710">
    <property type="entry name" value="Subtilisin-like superfamily"/>
    <property type="match status" value="1"/>
</dbReference>
<dbReference type="InterPro" id="IPR010259">
    <property type="entry name" value="S8pro/Inhibitor_I9"/>
</dbReference>
<comment type="similarity">
    <text evidence="1 11 12">Belongs to the peptidase S8 family.</text>
</comment>
<evidence type="ECO:0000256" key="11">
    <source>
        <dbReference type="PROSITE-ProRule" id="PRU01240"/>
    </source>
</evidence>
<name>A0A4S2DQT5_9CLOT</name>
<dbReference type="InterPro" id="IPR003137">
    <property type="entry name" value="PA_domain"/>
</dbReference>
<keyword evidence="2" id="KW-0134">Cell wall</keyword>
<dbReference type="Proteomes" id="UP000306888">
    <property type="component" value="Unassembled WGS sequence"/>
</dbReference>
<evidence type="ECO:0000313" key="16">
    <source>
        <dbReference type="EMBL" id="TGY43523.1"/>
    </source>
</evidence>
<dbReference type="EMBL" id="SRYR01000001">
    <property type="protein sequence ID" value="TGY43523.1"/>
    <property type="molecule type" value="Genomic_DNA"/>
</dbReference>
<keyword evidence="14" id="KW-1133">Transmembrane helix</keyword>
<dbReference type="InterPro" id="IPR034216">
    <property type="entry name" value="C5a_Peptidase"/>
</dbReference>
<evidence type="ECO:0000256" key="7">
    <source>
        <dbReference type="ARBA" id="ARBA00022801"/>
    </source>
</evidence>
<reference evidence="16 17" key="1">
    <citation type="submission" date="2019-04" db="EMBL/GenBank/DDBJ databases">
        <title>Microbes associate with the intestines of laboratory mice.</title>
        <authorList>
            <person name="Navarre W."/>
            <person name="Wong E."/>
            <person name="Huang K."/>
            <person name="Tropini C."/>
            <person name="Ng K."/>
            <person name="Yu B."/>
        </authorList>
    </citation>
    <scope>NUCLEOTIDE SEQUENCE [LARGE SCALE GENOMIC DNA]</scope>
    <source>
        <strain evidence="16 17">NM50_B9-20</strain>
    </source>
</reference>
<evidence type="ECO:0000256" key="4">
    <source>
        <dbReference type="ARBA" id="ARBA00022670"/>
    </source>
</evidence>
<dbReference type="InterPro" id="IPR010435">
    <property type="entry name" value="C5a/SBT2-like_Fn3"/>
</dbReference>